<name>A0A0G1MF14_9BACT</name>
<protein>
    <submittedName>
        <fullName evidence="1">Uncharacterized protein</fullName>
    </submittedName>
</protein>
<comment type="caution">
    <text evidence="1">The sequence shown here is derived from an EMBL/GenBank/DDBJ whole genome shotgun (WGS) entry which is preliminary data.</text>
</comment>
<reference evidence="1 2" key="1">
    <citation type="journal article" date="2015" name="Nature">
        <title>rRNA introns, odd ribosomes, and small enigmatic genomes across a large radiation of phyla.</title>
        <authorList>
            <person name="Brown C.T."/>
            <person name="Hug L.A."/>
            <person name="Thomas B.C."/>
            <person name="Sharon I."/>
            <person name="Castelle C.J."/>
            <person name="Singh A."/>
            <person name="Wilkins M.J."/>
            <person name="Williams K.H."/>
            <person name="Banfield J.F."/>
        </authorList>
    </citation>
    <scope>NUCLEOTIDE SEQUENCE [LARGE SCALE GENOMIC DNA]</scope>
</reference>
<dbReference type="EMBL" id="LCKW01000038">
    <property type="protein sequence ID" value="KKU06916.1"/>
    <property type="molecule type" value="Genomic_DNA"/>
</dbReference>
<evidence type="ECO:0000313" key="1">
    <source>
        <dbReference type="EMBL" id="KKU06916.1"/>
    </source>
</evidence>
<proteinExistence type="predicted"/>
<accession>A0A0G1MF14</accession>
<sequence>MGGIMAEDKKYARKTGKAFINNESPAVDITVSVQDTQKGNLPVIVEWPLVQLHFASLADVRAAFMPFAQFADVQSVVKRLVGECLTELGVEQNKPC</sequence>
<organism evidence="1 2">
    <name type="scientific">Candidatus Uhrbacteria bacterium GW2011_GWE2_45_35</name>
    <dbReference type="NCBI Taxonomy" id="1618993"/>
    <lineage>
        <taxon>Bacteria</taxon>
        <taxon>Candidatus Uhriibacteriota</taxon>
    </lineage>
</organism>
<dbReference type="Proteomes" id="UP000034354">
    <property type="component" value="Unassembled WGS sequence"/>
</dbReference>
<gene>
    <name evidence="1" type="ORF">UX09_C0038G0008</name>
</gene>
<evidence type="ECO:0000313" key="2">
    <source>
        <dbReference type="Proteomes" id="UP000034354"/>
    </source>
</evidence>
<dbReference type="AlphaFoldDB" id="A0A0G1MF14"/>